<dbReference type="Proteomes" id="UP001143330">
    <property type="component" value="Unassembled WGS sequence"/>
</dbReference>
<comment type="caution">
    <text evidence="1">The sequence shown here is derived from an EMBL/GenBank/DDBJ whole genome shotgun (WGS) entry which is preliminary data.</text>
</comment>
<gene>
    <name evidence="1" type="ORF">GCM10017653_08470</name>
</gene>
<protein>
    <submittedName>
        <fullName evidence="1">Uncharacterized protein</fullName>
    </submittedName>
</protein>
<reference evidence="1" key="1">
    <citation type="journal article" date="2014" name="Int. J. Syst. Evol. Microbiol.">
        <title>Complete genome sequence of Corynebacterium casei LMG S-19264T (=DSM 44701T), isolated from a smear-ripened cheese.</title>
        <authorList>
            <consortium name="US DOE Joint Genome Institute (JGI-PGF)"/>
            <person name="Walter F."/>
            <person name="Albersmeier A."/>
            <person name="Kalinowski J."/>
            <person name="Ruckert C."/>
        </authorList>
    </citation>
    <scope>NUCLEOTIDE SEQUENCE</scope>
    <source>
        <strain evidence="1">VKM B-2789</strain>
    </source>
</reference>
<dbReference type="RefSeq" id="WP_213366276.1">
    <property type="nucleotide sequence ID" value="NZ_BSFM01000004.1"/>
</dbReference>
<sequence length="88" mass="9796">MPSRFMQFEPETIAILDRCLAAAMRDAQVLEPNGDTDDHRRRIASALIEAVRDGEQEEKQLLEFALRVLPAYRERGARALAAGGSEAL</sequence>
<organism evidence="1 2">
    <name type="scientific">Ancylobacter defluvii</name>
    <dbReference type="NCBI Taxonomy" id="1282440"/>
    <lineage>
        <taxon>Bacteria</taxon>
        <taxon>Pseudomonadati</taxon>
        <taxon>Pseudomonadota</taxon>
        <taxon>Alphaproteobacteria</taxon>
        <taxon>Hyphomicrobiales</taxon>
        <taxon>Xanthobacteraceae</taxon>
        <taxon>Ancylobacter</taxon>
    </lineage>
</organism>
<evidence type="ECO:0000313" key="2">
    <source>
        <dbReference type="Proteomes" id="UP001143330"/>
    </source>
</evidence>
<dbReference type="AlphaFoldDB" id="A0A9W6JWQ2"/>
<name>A0A9W6JWQ2_9HYPH</name>
<proteinExistence type="predicted"/>
<evidence type="ECO:0000313" key="1">
    <source>
        <dbReference type="EMBL" id="GLK82778.1"/>
    </source>
</evidence>
<accession>A0A9W6JWQ2</accession>
<dbReference type="EMBL" id="BSFM01000004">
    <property type="protein sequence ID" value="GLK82778.1"/>
    <property type="molecule type" value="Genomic_DNA"/>
</dbReference>
<reference evidence="1" key="2">
    <citation type="submission" date="2023-01" db="EMBL/GenBank/DDBJ databases">
        <authorList>
            <person name="Sun Q."/>
            <person name="Evtushenko L."/>
        </authorList>
    </citation>
    <scope>NUCLEOTIDE SEQUENCE</scope>
    <source>
        <strain evidence="1">VKM B-2789</strain>
    </source>
</reference>
<keyword evidence="2" id="KW-1185">Reference proteome</keyword>